<dbReference type="GO" id="GO:0120053">
    <property type="term" value="F:ribitol beta-1,4-xylosyltransferase activity"/>
    <property type="evidence" value="ECO:0007669"/>
    <property type="project" value="InterPro"/>
</dbReference>
<dbReference type="Proteomes" id="UP000202420">
    <property type="component" value="Segment"/>
</dbReference>
<dbReference type="RefSeq" id="YP_001427311.1">
    <property type="nucleotide sequence ID" value="NC_008724.1"/>
</dbReference>
<accession>A7KA90</accession>
<evidence type="ECO:0000313" key="2">
    <source>
        <dbReference type="Proteomes" id="UP000202420"/>
    </source>
</evidence>
<protein>
    <submittedName>
        <fullName evidence="1">Uncharacterized protein Z830R</fullName>
    </submittedName>
</protein>
<dbReference type="EMBL" id="EF101928">
    <property type="protein sequence ID" value="ABT16964.1"/>
    <property type="molecule type" value="Genomic_DNA"/>
</dbReference>
<organism evidence="1 2">
    <name type="scientific">Chlorovirus heliozoae</name>
    <dbReference type="NCBI Taxonomy" id="322019"/>
    <lineage>
        <taxon>Viruses</taxon>
        <taxon>Varidnaviria</taxon>
        <taxon>Bamfordvirae</taxon>
        <taxon>Nucleocytoviricota</taxon>
        <taxon>Megaviricetes</taxon>
        <taxon>Algavirales</taxon>
        <taxon>Phycodnaviridae</taxon>
        <taxon>Chlorovirus</taxon>
    </lineage>
</organism>
<evidence type="ECO:0000313" key="1">
    <source>
        <dbReference type="EMBL" id="ABT16964.1"/>
    </source>
</evidence>
<dbReference type="GO" id="GO:0035269">
    <property type="term" value="P:protein O-linked glycosylation via mannose"/>
    <property type="evidence" value="ECO:0007669"/>
    <property type="project" value="InterPro"/>
</dbReference>
<dbReference type="GeneID" id="5470572"/>
<dbReference type="InterPro" id="IPR055286">
    <property type="entry name" value="RXYLT1-like"/>
</dbReference>
<name>A7KA90_9PHYC</name>
<dbReference type="PANTHER" id="PTHR15576:SF1">
    <property type="entry name" value="RIBITOL-5-PHOSPHATE XYLOSYLTRANSFERASE 1"/>
    <property type="match status" value="1"/>
</dbReference>
<reference evidence="1 2" key="1">
    <citation type="submission" date="2006-09" db="EMBL/GenBank/DDBJ databases">
        <title>Sequence and annotation of the 288-kb ATCV-1 virus that infects an endosymbiotic Chlorella strain of the heliozoon Acanthocystis turfacea.</title>
        <authorList>
            <person name="Fitzgerald L.A."/>
            <person name="Graves M.V."/>
            <person name="Li X."/>
            <person name="Pfitzner A.J.P."/>
            <person name="Hartigan J."/>
            <person name="Van Etten J.L."/>
        </authorList>
    </citation>
    <scope>NUCLEOTIDE SEQUENCE [LARGE SCALE GENOMIC DNA]</scope>
    <source>
        <strain evidence="1 2">ATCV-1</strain>
    </source>
</reference>
<dbReference type="OrthoDB" id="6065at10239"/>
<keyword evidence="2" id="KW-1185">Reference proteome</keyword>
<proteinExistence type="predicted"/>
<dbReference type="KEGG" id="vg:5470572"/>
<gene>
    <name evidence="1" type="primary">Z830R</name>
    <name evidence="1" type="ORF">ATCV1_Z830R</name>
</gene>
<sequence>MYHTLLQDISTIPEDEYVTCQRILDFCIPLEIPYLKPDPIKYGCDPRFISNGGWRGRYELYDLMSSSIIVTGYSDYPIGLNELYLLESPKVRKWFANNVDFPHPKLVSVPLGLPNELDFPTYGNTRTLYKVSQEPKVVKNLAFMNFKIETCPRERQHVFNKFSSEDWVSVGTVDFSNEGHEKYLRDIRSHKFCICPRGNGVDCHRIWECLYLGTIPICINNVALDQFKNLPILFVDSWDQVTAEFLESVYEDYSKHEFDVRQLYMSYWKKLLTCGHESSAHPCC</sequence>
<dbReference type="PANTHER" id="PTHR15576">
    <property type="entry name" value="RIBITOL-5-PHOSPHATE XYLOSYLTRANSFERASE 1"/>
    <property type="match status" value="1"/>
</dbReference>